<reference evidence="11" key="2">
    <citation type="submission" date="2025-08" db="UniProtKB">
        <authorList>
            <consortium name="Ensembl"/>
        </authorList>
    </citation>
    <scope>IDENTIFICATION</scope>
</reference>
<feature type="signal peptide" evidence="8">
    <location>
        <begin position="1"/>
        <end position="21"/>
    </location>
</feature>
<dbReference type="Proteomes" id="UP000005207">
    <property type="component" value="Linkage group LG3"/>
</dbReference>
<dbReference type="InterPro" id="IPR013106">
    <property type="entry name" value="Ig_V-set"/>
</dbReference>
<evidence type="ECO:0000256" key="6">
    <source>
        <dbReference type="ARBA" id="ARBA00023319"/>
    </source>
</evidence>
<organism evidence="11 12">
    <name type="scientific">Oreochromis niloticus</name>
    <name type="common">Nile tilapia</name>
    <name type="synonym">Tilapia nilotica</name>
    <dbReference type="NCBI Taxonomy" id="8128"/>
    <lineage>
        <taxon>Eukaryota</taxon>
        <taxon>Metazoa</taxon>
        <taxon>Chordata</taxon>
        <taxon>Craniata</taxon>
        <taxon>Vertebrata</taxon>
        <taxon>Euteleostomi</taxon>
        <taxon>Actinopterygii</taxon>
        <taxon>Neopterygii</taxon>
        <taxon>Teleostei</taxon>
        <taxon>Neoteleostei</taxon>
        <taxon>Acanthomorphata</taxon>
        <taxon>Ovalentaria</taxon>
        <taxon>Cichlomorphae</taxon>
        <taxon>Cichliformes</taxon>
        <taxon>Cichlidae</taxon>
        <taxon>African cichlids</taxon>
        <taxon>Pseudocrenilabrinae</taxon>
        <taxon>Oreochromini</taxon>
        <taxon>Oreochromis</taxon>
    </lineage>
</organism>
<feature type="domain" description="Immunoglobulin V-set" evidence="9">
    <location>
        <begin position="50"/>
        <end position="132"/>
    </location>
</feature>
<keyword evidence="7" id="KW-0812">Transmembrane</keyword>
<dbReference type="GO" id="GO:1903037">
    <property type="term" value="P:regulation of leukocyte cell-cell adhesion"/>
    <property type="evidence" value="ECO:0007669"/>
    <property type="project" value="UniProtKB-ARBA"/>
</dbReference>
<dbReference type="Pfam" id="PF07686">
    <property type="entry name" value="V-set"/>
    <property type="match status" value="1"/>
</dbReference>
<accession>A0A669C2U6</accession>
<reference evidence="11" key="3">
    <citation type="submission" date="2025-09" db="UniProtKB">
        <authorList>
            <consortium name="Ensembl"/>
        </authorList>
    </citation>
    <scope>IDENTIFICATION</scope>
</reference>
<dbReference type="InterPro" id="IPR036179">
    <property type="entry name" value="Ig-like_dom_sf"/>
</dbReference>
<dbReference type="InParanoid" id="A0A669C2U6"/>
<protein>
    <submittedName>
        <fullName evidence="11">Uncharacterized protein</fullName>
    </submittedName>
</protein>
<keyword evidence="5" id="KW-0325">Glycoprotein</keyword>
<keyword evidence="4" id="KW-1015">Disulfide bond</keyword>
<keyword evidence="6" id="KW-0393">Immunoglobulin domain</keyword>
<feature type="domain" description="Immunoglobulin" evidence="10">
    <location>
        <begin position="40"/>
        <end position="153"/>
    </location>
</feature>
<comment type="subcellular location">
    <subcellularLocation>
        <location evidence="1">Membrane</location>
    </subcellularLocation>
</comment>
<dbReference type="PANTHER" id="PTHR24100:SF151">
    <property type="entry name" value="ICOS LIGAND"/>
    <property type="match status" value="1"/>
</dbReference>
<dbReference type="InterPro" id="IPR050504">
    <property type="entry name" value="IgSF_BTN/MOG"/>
</dbReference>
<evidence type="ECO:0000256" key="8">
    <source>
        <dbReference type="SAM" id="SignalP"/>
    </source>
</evidence>
<reference evidence="12" key="1">
    <citation type="submission" date="2012-01" db="EMBL/GenBank/DDBJ databases">
        <title>The Genome Sequence of Oreochromis niloticus (Nile Tilapia).</title>
        <authorList>
            <consortium name="Broad Institute Genome Assembly Team"/>
            <consortium name="Broad Institute Sequencing Platform"/>
            <person name="Di Palma F."/>
            <person name="Johnson J."/>
            <person name="Lander E.S."/>
            <person name="Lindblad-Toh K."/>
        </authorList>
    </citation>
    <scope>NUCLEOTIDE SEQUENCE [LARGE SCALE GENOMIC DNA]</scope>
</reference>
<evidence type="ECO:0000256" key="7">
    <source>
        <dbReference type="SAM" id="Phobius"/>
    </source>
</evidence>
<feature type="chain" id="PRO_5025611650" evidence="8">
    <location>
        <begin position="22"/>
        <end position="348"/>
    </location>
</feature>
<name>A0A669C2U6_ORENI</name>
<evidence type="ECO:0000259" key="9">
    <source>
        <dbReference type="SMART" id="SM00406"/>
    </source>
</evidence>
<evidence type="ECO:0000313" key="11">
    <source>
        <dbReference type="Ensembl" id="ENSONIP00000042102.1"/>
    </source>
</evidence>
<feature type="transmembrane region" description="Helical" evidence="7">
    <location>
        <begin position="294"/>
        <end position="317"/>
    </location>
</feature>
<keyword evidence="12" id="KW-1185">Reference proteome</keyword>
<evidence type="ECO:0000256" key="3">
    <source>
        <dbReference type="ARBA" id="ARBA00023136"/>
    </source>
</evidence>
<dbReference type="GO" id="GO:0009897">
    <property type="term" value="C:external side of plasma membrane"/>
    <property type="evidence" value="ECO:0007669"/>
    <property type="project" value="TreeGrafter"/>
</dbReference>
<evidence type="ECO:0000256" key="4">
    <source>
        <dbReference type="ARBA" id="ARBA00023157"/>
    </source>
</evidence>
<evidence type="ECO:0000259" key="10">
    <source>
        <dbReference type="SMART" id="SM00409"/>
    </source>
</evidence>
<dbReference type="AlphaFoldDB" id="A0A669C2U6"/>
<dbReference type="SMART" id="SM00409">
    <property type="entry name" value="IG"/>
    <property type="match status" value="2"/>
</dbReference>
<dbReference type="GO" id="GO:0050852">
    <property type="term" value="P:T cell receptor signaling pathway"/>
    <property type="evidence" value="ECO:0007669"/>
    <property type="project" value="TreeGrafter"/>
</dbReference>
<dbReference type="SUPFAM" id="SSF48726">
    <property type="entry name" value="Immunoglobulin"/>
    <property type="match status" value="2"/>
</dbReference>
<proteinExistence type="predicted"/>
<dbReference type="InterPro" id="IPR013783">
    <property type="entry name" value="Ig-like_fold"/>
</dbReference>
<keyword evidence="2 8" id="KW-0732">Signal</keyword>
<evidence type="ECO:0000256" key="5">
    <source>
        <dbReference type="ARBA" id="ARBA00023180"/>
    </source>
</evidence>
<evidence type="ECO:0000313" key="12">
    <source>
        <dbReference type="Proteomes" id="UP000005207"/>
    </source>
</evidence>
<keyword evidence="3 7" id="KW-0472">Membrane</keyword>
<dbReference type="InterPro" id="IPR003599">
    <property type="entry name" value="Ig_sub"/>
</dbReference>
<keyword evidence="7" id="KW-1133">Transmembrane helix</keyword>
<dbReference type="GO" id="GO:0001817">
    <property type="term" value="P:regulation of cytokine production"/>
    <property type="evidence" value="ECO:0007669"/>
    <property type="project" value="TreeGrafter"/>
</dbReference>
<dbReference type="FunFam" id="2.60.40.10:FF:000142">
    <property type="entry name" value="V-set domain-containing T-cell activation inhibitor 1"/>
    <property type="match status" value="1"/>
</dbReference>
<evidence type="ECO:0000256" key="2">
    <source>
        <dbReference type="ARBA" id="ARBA00022729"/>
    </source>
</evidence>
<feature type="domain" description="Immunoglobulin" evidence="10">
    <location>
        <begin position="154"/>
        <end position="263"/>
    </location>
</feature>
<dbReference type="GeneTree" id="ENSGT01030000234775"/>
<dbReference type="SMART" id="SM00406">
    <property type="entry name" value="IGv"/>
    <property type="match status" value="2"/>
</dbReference>
<dbReference type="Gene3D" id="2.60.40.10">
    <property type="entry name" value="Immunoglobulins"/>
    <property type="match status" value="2"/>
</dbReference>
<dbReference type="PANTHER" id="PTHR24100">
    <property type="entry name" value="BUTYROPHILIN"/>
    <property type="match status" value="1"/>
</dbReference>
<dbReference type="Ensembl" id="ENSONIT00000060886.1">
    <property type="protein sequence ID" value="ENSONIP00000042102.1"/>
    <property type="gene ID" value="ENSONIG00000040329.1"/>
</dbReference>
<dbReference type="GO" id="GO:0050863">
    <property type="term" value="P:regulation of T cell activation"/>
    <property type="evidence" value="ECO:0007669"/>
    <property type="project" value="UniProtKB-ARBA"/>
</dbReference>
<feature type="domain" description="Immunoglobulin V-set" evidence="9">
    <location>
        <begin position="181"/>
        <end position="247"/>
    </location>
</feature>
<dbReference type="GO" id="GO:0005102">
    <property type="term" value="F:signaling receptor binding"/>
    <property type="evidence" value="ECO:0007669"/>
    <property type="project" value="TreeGrafter"/>
</dbReference>
<sequence>MSNALQGISLIVIHTPSTSSAAVLLLTLLLCRGYSQEAPTKQIVALLGDDVVLPCSLERPVDVSQLQLEWARTDLTPGFIYVWDKNKENVDDKQPSYVGRTSLSFDKLNHGDVSLTLSKVQLSDKGLYRCFIPEPPQESFVDLVVGSFVVDVTQSSYQAEENHNITLEWTFTTKPDTPISALRILCSLNTDRNPSTLYHLHDGVKFSEDEEFSGRVQSDKDALREGRIRLQLSRLRTEDSGLYLCEVDTGYGRGYNSCRVTVSDFATILTTEISLQTPDHQDMTPTDDRSRVSVVAVVTLLLVALSLVLLHMSFVAFSQTKTEAFLYLPSQVEDSNHQPQGDTRAQQH</sequence>
<evidence type="ECO:0000256" key="1">
    <source>
        <dbReference type="ARBA" id="ARBA00004370"/>
    </source>
</evidence>